<dbReference type="RefSeq" id="WP_171472968.1">
    <property type="nucleotide sequence ID" value="NZ_CP053452.2"/>
</dbReference>
<name>A0A6M5YVU7_9BACT</name>
<dbReference type="Proteomes" id="UP000503447">
    <property type="component" value="Chromosome"/>
</dbReference>
<keyword evidence="2" id="KW-1185">Reference proteome</keyword>
<gene>
    <name evidence="1" type="ORF">FTUN_5205</name>
</gene>
<evidence type="ECO:0008006" key="3">
    <source>
        <dbReference type="Google" id="ProtNLM"/>
    </source>
</evidence>
<accession>A0A6M5YVU7</accession>
<proteinExistence type="predicted"/>
<dbReference type="KEGG" id="ftj:FTUN_5205"/>
<reference evidence="2" key="1">
    <citation type="submission" date="2020-05" db="EMBL/GenBank/DDBJ databases">
        <title>Frigoriglobus tundricola gen. nov., sp. nov., a psychrotolerant cellulolytic planctomycete of the family Gemmataceae with two divergent copies of 16S rRNA gene.</title>
        <authorList>
            <person name="Kulichevskaya I.S."/>
            <person name="Ivanova A.A."/>
            <person name="Naumoff D.G."/>
            <person name="Beletsky A.V."/>
            <person name="Rijpstra W.I.C."/>
            <person name="Sinninghe Damste J.S."/>
            <person name="Mardanov A.V."/>
            <person name="Ravin N.V."/>
            <person name="Dedysh S.N."/>
        </authorList>
    </citation>
    <scope>NUCLEOTIDE SEQUENCE [LARGE SCALE GENOMIC DNA]</scope>
    <source>
        <strain evidence="2">PL17</strain>
    </source>
</reference>
<dbReference type="EMBL" id="CP053452">
    <property type="protein sequence ID" value="QJW97630.1"/>
    <property type="molecule type" value="Genomic_DNA"/>
</dbReference>
<sequence length="150" mass="16994">MIRTLSAGLLLLVAPHGRAEPPKADEPKPQKFCPVMTKDEIDPNVSKSVDYKGVKIYLCCDTCVAKYRRDPAAYLDPKFVPALAGIELPKRGTEQQFCPVYRDKKISEKDPSATYKGVKVYFYNATARERFERDPERFADPAVLPQLKKK</sequence>
<protein>
    <recommendedName>
        <fullName evidence="3">YHS domain-containing protein</fullName>
    </recommendedName>
</protein>
<dbReference type="AlphaFoldDB" id="A0A6M5YVU7"/>
<evidence type="ECO:0000313" key="1">
    <source>
        <dbReference type="EMBL" id="QJW97630.1"/>
    </source>
</evidence>
<evidence type="ECO:0000313" key="2">
    <source>
        <dbReference type="Proteomes" id="UP000503447"/>
    </source>
</evidence>
<organism evidence="1 2">
    <name type="scientific">Frigoriglobus tundricola</name>
    <dbReference type="NCBI Taxonomy" id="2774151"/>
    <lineage>
        <taxon>Bacteria</taxon>
        <taxon>Pseudomonadati</taxon>
        <taxon>Planctomycetota</taxon>
        <taxon>Planctomycetia</taxon>
        <taxon>Gemmatales</taxon>
        <taxon>Gemmataceae</taxon>
        <taxon>Frigoriglobus</taxon>
    </lineage>
</organism>